<gene>
    <name evidence="6" type="ORF">N425_03735</name>
</gene>
<feature type="DNA-binding region" description="H-T-H motif" evidence="4">
    <location>
        <begin position="32"/>
        <end position="51"/>
    </location>
</feature>
<dbReference type="AlphaFoldDB" id="W2C665"/>
<dbReference type="PATRIC" id="fig|1411148.3.peg.495"/>
<evidence type="ECO:0000259" key="5">
    <source>
        <dbReference type="PROSITE" id="PS50977"/>
    </source>
</evidence>
<evidence type="ECO:0000256" key="4">
    <source>
        <dbReference type="PROSITE-ProRule" id="PRU00335"/>
    </source>
</evidence>
<organism evidence="6 7">
    <name type="scientific">Tannerella sp. oral taxon BU063 isolate Cell 2</name>
    <dbReference type="NCBI Taxonomy" id="1411148"/>
    <lineage>
        <taxon>Bacteria</taxon>
        <taxon>Pseudomonadati</taxon>
        <taxon>Bacteroidota</taxon>
        <taxon>Bacteroidia</taxon>
        <taxon>Bacteroidales</taxon>
        <taxon>Tannerellaceae</taxon>
        <taxon>Tannerella</taxon>
    </lineage>
</organism>
<dbReference type="SUPFAM" id="SSF48498">
    <property type="entry name" value="Tetracyclin repressor-like, C-terminal domain"/>
    <property type="match status" value="1"/>
</dbReference>
<dbReference type="PANTHER" id="PTHR47506">
    <property type="entry name" value="TRANSCRIPTIONAL REGULATORY PROTEIN"/>
    <property type="match status" value="1"/>
</dbReference>
<dbReference type="PROSITE" id="PS50977">
    <property type="entry name" value="HTH_TETR_2"/>
    <property type="match status" value="1"/>
</dbReference>
<reference evidence="6 7" key="1">
    <citation type="submission" date="2013-11" db="EMBL/GenBank/DDBJ databases">
        <title>Single cell genomics of uncultured Tannerella BU063 (oral taxon 286).</title>
        <authorList>
            <person name="Beall C.J."/>
            <person name="Campbell A.G."/>
            <person name="Griffen A.L."/>
            <person name="Podar M."/>
            <person name="Leys E.J."/>
        </authorList>
    </citation>
    <scope>NUCLEOTIDE SEQUENCE [LARGE SCALE GENOMIC DNA]</scope>
    <source>
        <strain evidence="6">Cell 2</strain>
    </source>
</reference>
<dbReference type="SUPFAM" id="SSF46689">
    <property type="entry name" value="Homeodomain-like"/>
    <property type="match status" value="1"/>
</dbReference>
<keyword evidence="3" id="KW-0804">Transcription</keyword>
<dbReference type="Proteomes" id="UP000018837">
    <property type="component" value="Unassembled WGS sequence"/>
</dbReference>
<keyword evidence="1" id="KW-0805">Transcription regulation</keyword>
<evidence type="ECO:0000256" key="1">
    <source>
        <dbReference type="ARBA" id="ARBA00023015"/>
    </source>
</evidence>
<evidence type="ECO:0000256" key="3">
    <source>
        <dbReference type="ARBA" id="ARBA00023163"/>
    </source>
</evidence>
<comment type="caution">
    <text evidence="6">The sequence shown here is derived from an EMBL/GenBank/DDBJ whole genome shotgun (WGS) entry which is preliminary data.</text>
</comment>
<feature type="domain" description="HTH tetR-type" evidence="5">
    <location>
        <begin position="9"/>
        <end position="69"/>
    </location>
</feature>
<dbReference type="PRINTS" id="PR00455">
    <property type="entry name" value="HTHTETR"/>
</dbReference>
<evidence type="ECO:0000256" key="2">
    <source>
        <dbReference type="ARBA" id="ARBA00023125"/>
    </source>
</evidence>
<proteinExistence type="predicted"/>
<protein>
    <recommendedName>
        <fullName evidence="5">HTH tetR-type domain-containing protein</fullName>
    </recommendedName>
</protein>
<dbReference type="InterPro" id="IPR001647">
    <property type="entry name" value="HTH_TetR"/>
</dbReference>
<keyword evidence="2 4" id="KW-0238">DNA-binding</keyword>
<evidence type="ECO:0000313" key="7">
    <source>
        <dbReference type="Proteomes" id="UP000018837"/>
    </source>
</evidence>
<dbReference type="EMBL" id="AYUF01000338">
    <property type="protein sequence ID" value="ETK02553.1"/>
    <property type="molecule type" value="Genomic_DNA"/>
</dbReference>
<dbReference type="InterPro" id="IPR009057">
    <property type="entry name" value="Homeodomain-like_sf"/>
</dbReference>
<name>W2C665_9BACT</name>
<accession>W2C665</accession>
<sequence length="211" mass="24094">MKMKQEKAEALKQTILNVAYELFLTHGYEKVCLADIEQGAGATRGSLIYHYRSKETLLLLTSEKFIADFFRDTCPDEEVINSRTPLKDYLKAFVQMVEAQVRHFKENIVKDTKVTSASSINFMIHLCTLSASFKRALQAFHTTQLGYWSEVINRAKACGEIRQALSTVTLVDTFVHILSGIIFQSAVCHKEIPLDQLQDEWDNFYQTTIEA</sequence>
<evidence type="ECO:0000313" key="6">
    <source>
        <dbReference type="EMBL" id="ETK02553.1"/>
    </source>
</evidence>
<dbReference type="PANTHER" id="PTHR47506:SF1">
    <property type="entry name" value="HTH-TYPE TRANSCRIPTIONAL REGULATOR YJDC"/>
    <property type="match status" value="1"/>
</dbReference>
<dbReference type="Pfam" id="PF00440">
    <property type="entry name" value="TetR_N"/>
    <property type="match status" value="1"/>
</dbReference>
<dbReference type="InterPro" id="IPR036271">
    <property type="entry name" value="Tet_transcr_reg_TetR-rel_C_sf"/>
</dbReference>
<dbReference type="GO" id="GO:0003677">
    <property type="term" value="F:DNA binding"/>
    <property type="evidence" value="ECO:0007669"/>
    <property type="project" value="UniProtKB-UniRule"/>
</dbReference>
<dbReference type="Gene3D" id="1.10.357.10">
    <property type="entry name" value="Tetracycline Repressor, domain 2"/>
    <property type="match status" value="1"/>
</dbReference>